<dbReference type="InterPro" id="IPR002524">
    <property type="entry name" value="Cation_efflux"/>
</dbReference>
<name>A0A0N5D782_THECL</name>
<dbReference type="Pfam" id="PF01545">
    <property type="entry name" value="Cation_efflux"/>
    <property type="match status" value="1"/>
</dbReference>
<dbReference type="GO" id="GO:0008324">
    <property type="term" value="F:monoatomic cation transmembrane transporter activity"/>
    <property type="evidence" value="ECO:0007669"/>
    <property type="project" value="InterPro"/>
</dbReference>
<dbReference type="SUPFAM" id="SSF161111">
    <property type="entry name" value="Cation efflux protein transmembrane domain-like"/>
    <property type="match status" value="1"/>
</dbReference>
<dbReference type="PANTHER" id="PTHR13414">
    <property type="entry name" value="HUEL-CATION TRANSPORTER"/>
    <property type="match status" value="1"/>
</dbReference>
<evidence type="ECO:0000256" key="3">
    <source>
        <dbReference type="ARBA" id="ARBA00022448"/>
    </source>
</evidence>
<dbReference type="NCBIfam" id="TIGR01297">
    <property type="entry name" value="CDF"/>
    <property type="match status" value="1"/>
</dbReference>
<dbReference type="InterPro" id="IPR040177">
    <property type="entry name" value="SLC30A9"/>
</dbReference>
<feature type="transmembrane region" description="Helical" evidence="7">
    <location>
        <begin position="221"/>
        <end position="241"/>
    </location>
</feature>
<sequence>LLIQAFEKPLVALYHSCASNGRLSELKDKLFRAAQASRRENVAMNEMIEETHAMLEFGLTREHLQSLPRKENFPKKAMYNVKDVYHKALQIHGSERSLKQRMKLYQKYLYQNQLYDDRKEKKEQSSFLSEVISFGSKFFQCQIFNRFQDAKNAVTIALTTNFLDVCFKLYGALVTGSKSLAAEALHSSLDLTNQIVLMYGIRWSKLNPTPAYPYGYGNARYIASLISGCWLFGFGGGISLYHGVTGLLHPHAIESPTWAKLIFTAVITLAMSFLLQGSSASYAWRKVRRKAKQARMSLFDYGNLLNYVHFNRNLLSVRTSGDPTLSVVCLEDSASILGICIAAVSISLSCLVENSVFDSIGSILIGTLLGSVAAFIIRNNAMHLAGRSVPQAVINDIVARLRQDSVIKSVHDVKAVGHGVDHVRFKAEVEYDGRVITNLYLSESCHIPSVVEEAKKIKDEESLRRFMLHHGEHIVDRIADEVDRIEEVITKKHPDVKHVDLEPL</sequence>
<feature type="transmembrane region" description="Helical" evidence="7">
    <location>
        <begin position="360"/>
        <end position="377"/>
    </location>
</feature>
<comment type="subcellular location">
    <subcellularLocation>
        <location evidence="1">Membrane</location>
        <topology evidence="1">Multi-pass membrane protein</topology>
    </subcellularLocation>
</comment>
<evidence type="ECO:0000259" key="8">
    <source>
        <dbReference type="Pfam" id="PF01545"/>
    </source>
</evidence>
<accession>A0A0N5D782</accession>
<feature type="domain" description="Cation efflux protein transmembrane" evidence="8">
    <location>
        <begin position="154"/>
        <end position="382"/>
    </location>
</feature>
<evidence type="ECO:0000256" key="6">
    <source>
        <dbReference type="ARBA" id="ARBA00023136"/>
    </source>
</evidence>
<feature type="transmembrane region" description="Helical" evidence="7">
    <location>
        <begin position="261"/>
        <end position="284"/>
    </location>
</feature>
<evidence type="ECO:0000256" key="7">
    <source>
        <dbReference type="SAM" id="Phobius"/>
    </source>
</evidence>
<dbReference type="WBParaSite" id="TCLT_0000891801-mRNA-1">
    <property type="protein sequence ID" value="TCLT_0000891801-mRNA-1"/>
    <property type="gene ID" value="TCLT_0000891801"/>
</dbReference>
<protein>
    <submittedName>
        <fullName evidence="9">Zinc transporter 9</fullName>
    </submittedName>
</protein>
<dbReference type="GO" id="GO:0005783">
    <property type="term" value="C:endoplasmic reticulum"/>
    <property type="evidence" value="ECO:0007669"/>
    <property type="project" value="TreeGrafter"/>
</dbReference>
<dbReference type="InterPro" id="IPR027469">
    <property type="entry name" value="Cation_efflux_TMD_sf"/>
</dbReference>
<evidence type="ECO:0000313" key="9">
    <source>
        <dbReference type="WBParaSite" id="TCLT_0000891801-mRNA-1"/>
    </source>
</evidence>
<dbReference type="GO" id="GO:0016020">
    <property type="term" value="C:membrane"/>
    <property type="evidence" value="ECO:0007669"/>
    <property type="project" value="UniProtKB-SubCell"/>
</dbReference>
<comment type="similarity">
    <text evidence="2">Belongs to the cation diffusion facilitator (CDF) transporter (TC 2.A.4) family. SLC30A subfamily.</text>
</comment>
<proteinExistence type="inferred from homology"/>
<dbReference type="GO" id="GO:0006882">
    <property type="term" value="P:intracellular zinc ion homeostasis"/>
    <property type="evidence" value="ECO:0007669"/>
    <property type="project" value="TreeGrafter"/>
</dbReference>
<keyword evidence="6 7" id="KW-0472">Membrane</keyword>
<dbReference type="InterPro" id="IPR058533">
    <property type="entry name" value="Cation_efflux_TM"/>
</dbReference>
<evidence type="ECO:0000256" key="1">
    <source>
        <dbReference type="ARBA" id="ARBA00004141"/>
    </source>
</evidence>
<feature type="transmembrane region" description="Helical" evidence="7">
    <location>
        <begin position="325"/>
        <end position="348"/>
    </location>
</feature>
<dbReference type="AlphaFoldDB" id="A0A0N5D782"/>
<reference evidence="9" key="1">
    <citation type="submission" date="2017-02" db="UniProtKB">
        <authorList>
            <consortium name="WormBaseParasite"/>
        </authorList>
    </citation>
    <scope>IDENTIFICATION</scope>
</reference>
<dbReference type="GO" id="GO:0006829">
    <property type="term" value="P:zinc ion transport"/>
    <property type="evidence" value="ECO:0007669"/>
    <property type="project" value="InterPro"/>
</dbReference>
<dbReference type="PANTHER" id="PTHR13414:SF9">
    <property type="entry name" value="PROTON-COUPLED ZINC ANTIPORTER SLC30A9, MITOCHONDRIAL"/>
    <property type="match status" value="1"/>
</dbReference>
<evidence type="ECO:0000256" key="5">
    <source>
        <dbReference type="ARBA" id="ARBA00022989"/>
    </source>
</evidence>
<keyword evidence="3" id="KW-0813">Transport</keyword>
<organism evidence="9">
    <name type="scientific">Thelazia callipaeda</name>
    <name type="common">Oriental eyeworm</name>
    <name type="synonym">Parasitic nematode</name>
    <dbReference type="NCBI Taxonomy" id="103827"/>
    <lineage>
        <taxon>Eukaryota</taxon>
        <taxon>Metazoa</taxon>
        <taxon>Ecdysozoa</taxon>
        <taxon>Nematoda</taxon>
        <taxon>Chromadorea</taxon>
        <taxon>Rhabditida</taxon>
        <taxon>Spirurina</taxon>
        <taxon>Spiruromorpha</taxon>
        <taxon>Thelazioidea</taxon>
        <taxon>Thelaziidae</taxon>
        <taxon>Thelazia</taxon>
    </lineage>
</organism>
<evidence type="ECO:0000256" key="2">
    <source>
        <dbReference type="ARBA" id="ARBA00008873"/>
    </source>
</evidence>
<dbReference type="Gene3D" id="1.20.1510.10">
    <property type="entry name" value="Cation efflux protein transmembrane domain"/>
    <property type="match status" value="1"/>
</dbReference>
<evidence type="ECO:0000256" key="4">
    <source>
        <dbReference type="ARBA" id="ARBA00022692"/>
    </source>
</evidence>
<keyword evidence="5 7" id="KW-1133">Transmembrane helix</keyword>
<keyword evidence="4 7" id="KW-0812">Transmembrane</keyword>
<dbReference type="OMA" id="HSMFSEC"/>